<evidence type="ECO:0000313" key="2">
    <source>
        <dbReference type="EMBL" id="CDK24417.1"/>
    </source>
</evidence>
<sequence length="280" mass="32649">MIESLAFINSTIRWISKFEQTPLDDLCLKDPISILNPGTVRKIFVLLGIKCELSDETITFEKLFTFIKTIDIVHDKPYVHHLSAEFLDDSSPDYSSLYKVDQLYWLCRAFLDIGTHGGNWRFSLALVFIMEDEDQNILKKFLDNVRKTGLLSSFTLRFGFCPFLTNDPQQSSPNLREEKINLLNEKLVKSEFQLSNCKKELRLVKAENSRISALSENLEKTLSTKESENKNYAQQLHRLREEAINNPNFSEQSQLRLHDKWKVEVLEELVLSMKMKELHQ</sequence>
<dbReference type="GeneID" id="34517822"/>
<name>W6MJ28_9ASCO</name>
<evidence type="ECO:0000313" key="3">
    <source>
        <dbReference type="Proteomes" id="UP000019384"/>
    </source>
</evidence>
<dbReference type="Proteomes" id="UP000019384">
    <property type="component" value="Unassembled WGS sequence"/>
</dbReference>
<organism evidence="2 3">
    <name type="scientific">Kuraishia capsulata CBS 1993</name>
    <dbReference type="NCBI Taxonomy" id="1382522"/>
    <lineage>
        <taxon>Eukaryota</taxon>
        <taxon>Fungi</taxon>
        <taxon>Dikarya</taxon>
        <taxon>Ascomycota</taxon>
        <taxon>Saccharomycotina</taxon>
        <taxon>Pichiomycetes</taxon>
        <taxon>Pichiales</taxon>
        <taxon>Pichiaceae</taxon>
        <taxon>Kuraishia</taxon>
    </lineage>
</organism>
<gene>
    <name evidence="2" type="ORF">KUCA_T00000379001</name>
</gene>
<proteinExistence type="predicted"/>
<dbReference type="AlphaFoldDB" id="W6MJ28"/>
<reference evidence="2" key="1">
    <citation type="submission" date="2013-12" db="EMBL/GenBank/DDBJ databases">
        <authorList>
            <person name="Genoscope - CEA"/>
        </authorList>
    </citation>
    <scope>NUCLEOTIDE SEQUENCE</scope>
    <source>
        <strain evidence="2">CBS 1993</strain>
    </source>
</reference>
<protein>
    <submittedName>
        <fullName evidence="2">Uncharacterized protein</fullName>
    </submittedName>
</protein>
<dbReference type="RefSeq" id="XP_022456434.1">
    <property type="nucleotide sequence ID" value="XM_022604914.1"/>
</dbReference>
<feature type="coiled-coil region" evidence="1">
    <location>
        <begin position="215"/>
        <end position="242"/>
    </location>
</feature>
<keyword evidence="3" id="KW-1185">Reference proteome</keyword>
<accession>W6MJ28</accession>
<evidence type="ECO:0000256" key="1">
    <source>
        <dbReference type="SAM" id="Coils"/>
    </source>
</evidence>
<reference evidence="2" key="2">
    <citation type="submission" date="2014-02" db="EMBL/GenBank/DDBJ databases">
        <title>Complete DNA sequence of /Kuraishia capsulata/ illustrates novel genomic features among budding yeasts (/Saccharomycotina/).</title>
        <authorList>
            <person name="Morales L."/>
            <person name="Noel B."/>
            <person name="Porcel B."/>
            <person name="Marcet-Houben M."/>
            <person name="Hullo M-F."/>
            <person name="Sacerdot C."/>
            <person name="Tekaia F."/>
            <person name="Leh-Louis V."/>
            <person name="Despons L."/>
            <person name="Khanna V."/>
            <person name="Aury J-M."/>
            <person name="Barbe V."/>
            <person name="Couloux A."/>
            <person name="Labadie K."/>
            <person name="Pelletier E."/>
            <person name="Souciet J-L."/>
            <person name="Boekhout T."/>
            <person name="Gabaldon T."/>
            <person name="Wincker P."/>
            <person name="Dujon B."/>
        </authorList>
    </citation>
    <scope>NUCLEOTIDE SEQUENCE</scope>
    <source>
        <strain evidence="2">CBS 1993</strain>
    </source>
</reference>
<dbReference type="EMBL" id="HG793125">
    <property type="protein sequence ID" value="CDK24417.1"/>
    <property type="molecule type" value="Genomic_DNA"/>
</dbReference>
<dbReference type="HOGENOM" id="CLU_994220_0_0_1"/>
<keyword evidence="1" id="KW-0175">Coiled coil</keyword>